<evidence type="ECO:0000313" key="2">
    <source>
        <dbReference type="EMBL" id="KAK3919753.1"/>
    </source>
</evidence>
<protein>
    <submittedName>
        <fullName evidence="2">ARL14 effector protein</fullName>
    </submittedName>
</protein>
<reference evidence="2" key="2">
    <citation type="journal article" date="2023" name="BMC Genomics">
        <title>Pest status, molecular evolution, and epigenetic factors derived from the genome assembly of Frankliniella fusca, a thysanopteran phytovirus vector.</title>
        <authorList>
            <person name="Catto M.A."/>
            <person name="Labadie P.E."/>
            <person name="Jacobson A.L."/>
            <person name="Kennedy G.G."/>
            <person name="Srinivasan R."/>
            <person name="Hunt B.G."/>
        </authorList>
    </citation>
    <scope>NUCLEOTIDE SEQUENCE</scope>
    <source>
        <strain evidence="2">PL_HMW_Pooled</strain>
    </source>
</reference>
<dbReference type="Proteomes" id="UP001219518">
    <property type="component" value="Unassembled WGS sequence"/>
</dbReference>
<dbReference type="PANTHER" id="PTHR46601">
    <property type="entry name" value="ULP_PROTEASE DOMAIN-CONTAINING PROTEIN"/>
    <property type="match status" value="1"/>
</dbReference>
<sequence length="749" mass="85303">MSCSIGLGDSPTCSEERLGKEYFTPMEWKLILIRSRCSSAISVCLNHKKKFLEFFSLKHDKCCDPQKVHSTKATGVHVILLVDYLKAQKVEWECLDRILPGFQLCKRCYFKFLDIIKDAVFSEKNSEKSTSTPSDSQEIDYVQAMISAAGSVQNAILEVELQNIEQNTPSDGGPQPGLEQQQQLEVSRDLFSDEDDNGEGSSQESQVEGEGTMVSGTSQNASQSVPGTISGSTSQKGGGDLGQTVEKVFYDSTIADLKETFKNSSTTRDKMAVISIALVSMTHRKVLEEFGPCGATDHMLKKTAKLVSEQGLLPIPHKKRGRGLKDETVTLVKIFFEDDEISSRQMPGKRDYVSVKEGNVRVHKQKRLVLCTLKELHAHFKERYPTDKHCVLASASGTHSVCVCKYHQNFKLLIEGDNFCQFDNNLNTFTDFISAIICEEPTPECYFNRSSKCPGTESLENKLREFLNDNLVDNITYQQWTSTDRCSLETFMKEYDDFLAMFFEQLKTLLTHHFISKEQSRYFKSVKEDLKDGKLHFYCPVQSYYWANDQVTIHPFVCYFKENGELKSLSYATISEHMKHVINEVYEFQRHLMDFLKVKLSEITKVVYFSDGAAQQYKNKKNVINVSYHEEDFGVKAEWHYFATSHGKGPCDGLAGTMKRQAYLSSIRGHLIRTPLEFFNWADKHMPNIHGKFVSSEEILKTKENLKEQFARSLSIPQIRSQHGTLPKCPSEVFTKPHSFSCIKYFFAL</sequence>
<proteinExistence type="predicted"/>
<dbReference type="AlphaFoldDB" id="A0AAE1HEJ5"/>
<evidence type="ECO:0000256" key="1">
    <source>
        <dbReference type="SAM" id="MobiDB-lite"/>
    </source>
</evidence>
<evidence type="ECO:0000313" key="3">
    <source>
        <dbReference type="Proteomes" id="UP001219518"/>
    </source>
</evidence>
<gene>
    <name evidence="2" type="ORF">KUF71_008880</name>
</gene>
<organism evidence="2 3">
    <name type="scientific">Frankliniella fusca</name>
    <dbReference type="NCBI Taxonomy" id="407009"/>
    <lineage>
        <taxon>Eukaryota</taxon>
        <taxon>Metazoa</taxon>
        <taxon>Ecdysozoa</taxon>
        <taxon>Arthropoda</taxon>
        <taxon>Hexapoda</taxon>
        <taxon>Insecta</taxon>
        <taxon>Pterygota</taxon>
        <taxon>Neoptera</taxon>
        <taxon>Paraneoptera</taxon>
        <taxon>Thysanoptera</taxon>
        <taxon>Terebrantia</taxon>
        <taxon>Thripoidea</taxon>
        <taxon>Thripidae</taxon>
        <taxon>Frankliniella</taxon>
    </lineage>
</organism>
<feature type="compositionally biased region" description="Polar residues" evidence="1">
    <location>
        <begin position="214"/>
        <end position="235"/>
    </location>
</feature>
<accession>A0AAE1HEJ5</accession>
<keyword evidence="3" id="KW-1185">Reference proteome</keyword>
<feature type="region of interest" description="Disordered" evidence="1">
    <location>
        <begin position="191"/>
        <end position="242"/>
    </location>
</feature>
<name>A0AAE1HEJ5_9NEOP</name>
<dbReference type="PANTHER" id="PTHR46601:SF1">
    <property type="entry name" value="ADF-H DOMAIN-CONTAINING PROTEIN"/>
    <property type="match status" value="1"/>
</dbReference>
<reference evidence="2" key="1">
    <citation type="submission" date="2021-07" db="EMBL/GenBank/DDBJ databases">
        <authorList>
            <person name="Catto M.A."/>
            <person name="Jacobson A."/>
            <person name="Kennedy G."/>
            <person name="Labadie P."/>
            <person name="Hunt B.G."/>
            <person name="Srinivasan R."/>
        </authorList>
    </citation>
    <scope>NUCLEOTIDE SEQUENCE</scope>
    <source>
        <strain evidence="2">PL_HMW_Pooled</strain>
        <tissue evidence="2">Head</tissue>
    </source>
</reference>
<feature type="compositionally biased region" description="Low complexity" evidence="1">
    <location>
        <begin position="199"/>
        <end position="211"/>
    </location>
</feature>
<comment type="caution">
    <text evidence="2">The sequence shown here is derived from an EMBL/GenBank/DDBJ whole genome shotgun (WGS) entry which is preliminary data.</text>
</comment>
<dbReference type="EMBL" id="JAHWGI010000981">
    <property type="protein sequence ID" value="KAK3919753.1"/>
    <property type="molecule type" value="Genomic_DNA"/>
</dbReference>